<reference evidence="1" key="1">
    <citation type="submission" date="2020-11" db="EMBL/GenBank/DDBJ databases">
        <title>Adaptations for nitrogen fixation in a non-lichenized fungal sporocarp promotes dispersal by wood-feeding termites.</title>
        <authorList>
            <consortium name="DOE Joint Genome Institute"/>
            <person name="Koch R.A."/>
            <person name="Yoon G."/>
            <person name="Arayal U."/>
            <person name="Lail K."/>
            <person name="Amirebrahimi M."/>
            <person name="Labutti K."/>
            <person name="Lipzen A."/>
            <person name="Riley R."/>
            <person name="Barry K."/>
            <person name="Henrissat B."/>
            <person name="Grigoriev I.V."/>
            <person name="Herr J.R."/>
            <person name="Aime M.C."/>
        </authorList>
    </citation>
    <scope>NUCLEOTIDE SEQUENCE</scope>
    <source>
        <strain evidence="1">MCA 3950</strain>
    </source>
</reference>
<dbReference type="GeneID" id="66099349"/>
<protein>
    <submittedName>
        <fullName evidence="1">Uncharacterized protein</fullName>
    </submittedName>
</protein>
<dbReference type="EMBL" id="MU250532">
    <property type="protein sequence ID" value="KAG7447109.1"/>
    <property type="molecule type" value="Genomic_DNA"/>
</dbReference>
<dbReference type="Proteomes" id="UP000812287">
    <property type="component" value="Unassembled WGS sequence"/>
</dbReference>
<proteinExistence type="predicted"/>
<name>A0A9P8AT72_9AGAR</name>
<keyword evidence="2" id="KW-1185">Reference proteome</keyword>
<gene>
    <name evidence="1" type="ORF">BT62DRAFT_1004685</name>
</gene>
<comment type="caution">
    <text evidence="1">The sequence shown here is derived from an EMBL/GenBank/DDBJ whole genome shotgun (WGS) entry which is preliminary data.</text>
</comment>
<dbReference type="AlphaFoldDB" id="A0A9P8AT72"/>
<sequence>MYVITMTVRKDSRWLFPSLTGRRKYYLQNTTGNETRYIIVNADGRHLQFGSIYQRVLGTDKTLDYSKCGSISQAFMQTSVDGPSQPPRASIVTATRNAIPPASPYSMHIAVFTQAAYSTVEDTATDRLSIKTTVACLAIVYGFGIGINDVFPL</sequence>
<accession>A0A9P8AT72</accession>
<organism evidence="1 2">
    <name type="scientific">Guyanagaster necrorhizus</name>
    <dbReference type="NCBI Taxonomy" id="856835"/>
    <lineage>
        <taxon>Eukaryota</taxon>
        <taxon>Fungi</taxon>
        <taxon>Dikarya</taxon>
        <taxon>Basidiomycota</taxon>
        <taxon>Agaricomycotina</taxon>
        <taxon>Agaricomycetes</taxon>
        <taxon>Agaricomycetidae</taxon>
        <taxon>Agaricales</taxon>
        <taxon>Marasmiineae</taxon>
        <taxon>Physalacriaceae</taxon>
        <taxon>Guyanagaster</taxon>
    </lineage>
</organism>
<evidence type="ECO:0000313" key="1">
    <source>
        <dbReference type="EMBL" id="KAG7447109.1"/>
    </source>
</evidence>
<dbReference type="RefSeq" id="XP_043040609.1">
    <property type="nucleotide sequence ID" value="XM_043177062.1"/>
</dbReference>
<evidence type="ECO:0000313" key="2">
    <source>
        <dbReference type="Proteomes" id="UP000812287"/>
    </source>
</evidence>